<dbReference type="EMBL" id="CP014646">
    <property type="protein sequence ID" value="AMO38669.1"/>
    <property type="molecule type" value="Genomic_DNA"/>
</dbReference>
<protein>
    <submittedName>
        <fullName evidence="1">Uncharacterized protein</fullName>
    </submittedName>
</protein>
<accession>A0A127K9N6</accession>
<dbReference type="RefSeq" id="WP_048708251.1">
    <property type="nucleotide sequence ID" value="NZ_CP014646.1"/>
</dbReference>
<evidence type="ECO:0000313" key="2">
    <source>
        <dbReference type="Proteomes" id="UP000036902"/>
    </source>
</evidence>
<organism evidence="1 2">
    <name type="scientific">Thauera humireducens</name>
    <dbReference type="NCBI Taxonomy" id="1134435"/>
    <lineage>
        <taxon>Bacteria</taxon>
        <taxon>Pseudomonadati</taxon>
        <taxon>Pseudomonadota</taxon>
        <taxon>Betaproteobacteria</taxon>
        <taxon>Rhodocyclales</taxon>
        <taxon>Zoogloeaceae</taxon>
        <taxon>Thauera</taxon>
    </lineage>
</organism>
<sequence>MNRLLLRIDSLGLEAWQMHSHRPECAECFAPHQTTDFARWVAARPRGSHFRVLVDLGEEAHETEVLPRVRGADRRALIARRLAQWFPQPIWARADTLPDKPRQRGAATERVLFSGLTRPERIAPWIDALQSARARIECTIPASALLAACSGLADGLLVSFSRAGMRVTLIAEGRARLSRLVEDYPSGAAAQNAEWLLEIARTARYASTVVGGTAQPLVSIIAPEAVLPPLFTSSSAAAYGLELHWLDPVSLGIAATEGQDLDCTRLLLHWLDKASPRLGWQTPMPPGCMSGPRRLLVGASAALCVAGMAAAMLNWQNASRLTQARTALEASLSAKRALVARIEASIPPLPATADLIQASVEQFEQSAHLRVPTLALLEHVSHALEDGSSASLDSLSWALEAPDALITLTLMHAAPRDLEAIALRLERLGPLEIESGRPDGRSVISVRTALDTLGRERP</sequence>
<dbReference type="KEGG" id="thu:AC731_017990"/>
<dbReference type="STRING" id="1134435.AC731_017990"/>
<gene>
    <name evidence="1" type="ORF">AC731_017990</name>
</gene>
<proteinExistence type="predicted"/>
<evidence type="ECO:0000313" key="1">
    <source>
        <dbReference type="EMBL" id="AMO38669.1"/>
    </source>
</evidence>
<dbReference type="AlphaFoldDB" id="A0A127K9N6"/>
<dbReference type="Proteomes" id="UP000036902">
    <property type="component" value="Chromosome"/>
</dbReference>
<reference evidence="2" key="1">
    <citation type="submission" date="2016-03" db="EMBL/GenBank/DDBJ databases">
        <authorList>
            <person name="Ma C."/>
            <person name="Zhou S."/>
            <person name="Yang G."/>
        </authorList>
    </citation>
    <scope>NUCLEOTIDE SEQUENCE [LARGE SCALE GENOMIC DNA]</scope>
    <source>
        <strain evidence="2">SgZ-1</strain>
    </source>
</reference>
<keyword evidence="2" id="KW-1185">Reference proteome</keyword>
<name>A0A127K9N6_9RHOO</name>